<name>K2G349_9BACT</name>
<dbReference type="AlphaFoldDB" id="K2G349"/>
<reference evidence="1" key="1">
    <citation type="journal article" date="2012" name="Science">
        <title>Fermentation, hydrogen, and sulfur metabolism in multiple uncultivated bacterial phyla.</title>
        <authorList>
            <person name="Wrighton K.C."/>
            <person name="Thomas B.C."/>
            <person name="Sharon I."/>
            <person name="Miller C.S."/>
            <person name="Castelle C.J."/>
            <person name="VerBerkmoes N.C."/>
            <person name="Wilkins M.J."/>
            <person name="Hettich R.L."/>
            <person name="Lipton M.S."/>
            <person name="Williams K.H."/>
            <person name="Long P.E."/>
            <person name="Banfield J.F."/>
        </authorList>
    </citation>
    <scope>NUCLEOTIDE SEQUENCE [LARGE SCALE GENOMIC DNA]</scope>
</reference>
<organism evidence="1">
    <name type="scientific">uncultured bacterium</name>
    <name type="common">gcode 4</name>
    <dbReference type="NCBI Taxonomy" id="1234023"/>
    <lineage>
        <taxon>Bacteria</taxon>
        <taxon>environmental samples</taxon>
    </lineage>
</organism>
<comment type="caution">
    <text evidence="1">The sequence shown here is derived from an EMBL/GenBank/DDBJ whole genome shotgun (WGS) entry which is preliminary data.</text>
</comment>
<protein>
    <submittedName>
        <fullName evidence="1">Uncharacterized protein</fullName>
    </submittedName>
</protein>
<gene>
    <name evidence="1" type="ORF">ACD_2C00136G0004</name>
</gene>
<proteinExistence type="predicted"/>
<dbReference type="EMBL" id="AMFJ01000136">
    <property type="protein sequence ID" value="EKE29618.1"/>
    <property type="molecule type" value="Genomic_DNA"/>
</dbReference>
<accession>K2G349</accession>
<sequence>MSPLKERLESIRLDSERRQSWVVHIYGLIDSNFREYCTAFWIDPADEEKAKEELYDQLMKTIRRLKEDHTRAVWMTALIRKIWEKWTSPEYKLGWIEFRCTMDEGGRSEKARLEILSSKGSGVKKGVIRALFWKEPGKTVDDQEIGNYISQRSWPHVSRLTQSWKDFINWYLNAIGSDDVDAIKERIKENCKGLLS</sequence>
<evidence type="ECO:0000313" key="1">
    <source>
        <dbReference type="EMBL" id="EKE29618.1"/>
    </source>
</evidence>